<evidence type="ECO:0008006" key="3">
    <source>
        <dbReference type="Google" id="ProtNLM"/>
    </source>
</evidence>
<gene>
    <name evidence="1" type="ORF">F5878DRAFT_726789</name>
</gene>
<proteinExistence type="predicted"/>
<dbReference type="AlphaFoldDB" id="A0AA38UBG8"/>
<dbReference type="Proteomes" id="UP001163846">
    <property type="component" value="Unassembled WGS sequence"/>
</dbReference>
<evidence type="ECO:0000313" key="2">
    <source>
        <dbReference type="Proteomes" id="UP001163846"/>
    </source>
</evidence>
<reference evidence="1" key="1">
    <citation type="submission" date="2022-08" db="EMBL/GenBank/DDBJ databases">
        <authorList>
            <consortium name="DOE Joint Genome Institute"/>
            <person name="Min B."/>
            <person name="Riley R."/>
            <person name="Sierra-Patev S."/>
            <person name="Naranjo-Ortiz M."/>
            <person name="Looney B."/>
            <person name="Konkel Z."/>
            <person name="Slot J.C."/>
            <person name="Sakamoto Y."/>
            <person name="Steenwyk J.L."/>
            <person name="Rokas A."/>
            <person name="Carro J."/>
            <person name="Camarero S."/>
            <person name="Ferreira P."/>
            <person name="Molpeceres G."/>
            <person name="Ruiz-Duenas F.J."/>
            <person name="Serrano A."/>
            <person name="Henrissat B."/>
            <person name="Drula E."/>
            <person name="Hughes K.W."/>
            <person name="Mata J.L."/>
            <person name="Ishikawa N.K."/>
            <person name="Vargas-Isla R."/>
            <person name="Ushijima S."/>
            <person name="Smith C.A."/>
            <person name="Ahrendt S."/>
            <person name="Andreopoulos W."/>
            <person name="He G."/>
            <person name="Labutti K."/>
            <person name="Lipzen A."/>
            <person name="Ng V."/>
            <person name="Sandor L."/>
            <person name="Barry K."/>
            <person name="Martinez A.T."/>
            <person name="Xiao Y."/>
            <person name="Gibbons J.G."/>
            <person name="Terashima K."/>
            <person name="Hibbett D.S."/>
            <person name="Grigoriev I.V."/>
        </authorList>
    </citation>
    <scope>NUCLEOTIDE SEQUENCE</scope>
    <source>
        <strain evidence="1">TFB9207</strain>
    </source>
</reference>
<dbReference type="Gene3D" id="1.20.1280.50">
    <property type="match status" value="1"/>
</dbReference>
<keyword evidence="2" id="KW-1185">Reference proteome</keyword>
<comment type="caution">
    <text evidence="1">The sequence shown here is derived from an EMBL/GenBank/DDBJ whole genome shotgun (WGS) entry which is preliminary data.</text>
</comment>
<dbReference type="EMBL" id="MU806320">
    <property type="protein sequence ID" value="KAJ3836442.1"/>
    <property type="molecule type" value="Genomic_DNA"/>
</dbReference>
<name>A0AA38UBG8_9AGAR</name>
<evidence type="ECO:0000313" key="1">
    <source>
        <dbReference type="EMBL" id="KAJ3836442.1"/>
    </source>
</evidence>
<organism evidence="1 2">
    <name type="scientific">Lentinula raphanica</name>
    <dbReference type="NCBI Taxonomy" id="153919"/>
    <lineage>
        <taxon>Eukaryota</taxon>
        <taxon>Fungi</taxon>
        <taxon>Dikarya</taxon>
        <taxon>Basidiomycota</taxon>
        <taxon>Agaricomycotina</taxon>
        <taxon>Agaricomycetes</taxon>
        <taxon>Agaricomycetidae</taxon>
        <taxon>Agaricales</taxon>
        <taxon>Marasmiineae</taxon>
        <taxon>Omphalotaceae</taxon>
        <taxon>Lentinula</taxon>
    </lineage>
</organism>
<protein>
    <recommendedName>
        <fullName evidence="3">F-box domain-containing protein</fullName>
    </recommendedName>
</protein>
<sequence>MDASSTFNESMNSDFLNSSITIGYDSNSSAHINQSAEFFDIEPPPPAIQALLNSNEAPLHSQMLQSNLRDAQITLSNLEVCLDSMNTEIALLTTKRDQIITTIKTYRDVLHPIRRTPPEVLIEIFSYCVPFVDTMSPDICRTINSLNTKSAPWTFGQVCKHWRSIVLECPRLWSSLSLNVDKYSSANSNLGRQIECRAIDLLTHYLLRSKDCPLTIAVHSAQISSPILSIICSHSARWTNVLLSLRADAFPFLSIIKGRLPRLKNLHLHNTTAWDNRIPAIDVFEYAPNLYFIRSSEIPQIATNLILPWDKILVCLNMFPTGSVRRVERDSINRDNIQLLSQTVKLRRATLMCWGSGRSLSVTSLTHRSLSVLTITLVHRSNPGLLDQLLDALTLPSLSSLQFTASSRQPVRPGVHCIVRLVERSRCPLSKLRLKGIETDVDQDPHLLSLLSVLPLEMLCLDVFPDSLLNALMVTGDEESEPPLLPRLRDLRAMGSDSSYLDEELFVDMVESRVRHANLKALTMHPQYVLTDRAQARLDSQVLDIKRDATGSF</sequence>
<accession>A0AA38UBG8</accession>